<dbReference type="SUPFAM" id="SSF53098">
    <property type="entry name" value="Ribonuclease H-like"/>
    <property type="match status" value="1"/>
</dbReference>
<dbReference type="Proteomes" id="UP001374579">
    <property type="component" value="Unassembled WGS sequence"/>
</dbReference>
<dbReference type="InterPro" id="IPR036397">
    <property type="entry name" value="RNaseH_sf"/>
</dbReference>
<evidence type="ECO:0000313" key="3">
    <source>
        <dbReference type="Proteomes" id="UP001374579"/>
    </source>
</evidence>
<evidence type="ECO:0000313" key="2">
    <source>
        <dbReference type="EMBL" id="KAK7107276.1"/>
    </source>
</evidence>
<dbReference type="Gene3D" id="3.30.420.10">
    <property type="entry name" value="Ribonuclease H-like superfamily/Ribonuclease H"/>
    <property type="match status" value="1"/>
</dbReference>
<dbReference type="AlphaFoldDB" id="A0AAN9BJ91"/>
<sequence>MEKTVGVEPLESRQRSKLLAHAEKMKRLPDHPLHDKLKSLTKNRLKRKSLNHLVKEEQRMQADILTANIELCERLDPTNWPPKTLKAEVRTTIPGITEKGDQSDAVLKALTMEEIDKRYPVARWTHIFTDGSAEDATRNGGCGVFIKKPGLPPVSVSTSGWRLCSNYKAEVLALHKATETALQWENTRGLWATKWRIGWQRRAAKLSSNPLISLTVNPGPKCETGKNPPSKRKTMDIIHTKMPSISSLVTSRPLSSASGQATVD</sequence>
<comment type="caution">
    <text evidence="2">The sequence shown here is derived from an EMBL/GenBank/DDBJ whole genome shotgun (WGS) entry which is preliminary data.</text>
</comment>
<evidence type="ECO:0000256" key="1">
    <source>
        <dbReference type="SAM" id="MobiDB-lite"/>
    </source>
</evidence>
<gene>
    <name evidence="2" type="ORF">V1264_015224</name>
</gene>
<reference evidence="2 3" key="1">
    <citation type="submission" date="2024-02" db="EMBL/GenBank/DDBJ databases">
        <title>Chromosome-scale genome assembly of the rough periwinkle Littorina saxatilis.</title>
        <authorList>
            <person name="De Jode A."/>
            <person name="Faria R."/>
            <person name="Formenti G."/>
            <person name="Sims Y."/>
            <person name="Smith T.P."/>
            <person name="Tracey A."/>
            <person name="Wood J.M.D."/>
            <person name="Zagrodzka Z.B."/>
            <person name="Johannesson K."/>
            <person name="Butlin R.K."/>
            <person name="Leder E.H."/>
        </authorList>
    </citation>
    <scope>NUCLEOTIDE SEQUENCE [LARGE SCALE GENOMIC DNA]</scope>
    <source>
        <strain evidence="2">Snail1</strain>
        <tissue evidence="2">Muscle</tissue>
    </source>
</reference>
<keyword evidence="3" id="KW-1185">Reference proteome</keyword>
<protein>
    <recommendedName>
        <fullName evidence="4">RNase H type-1 domain-containing protein</fullName>
    </recommendedName>
</protein>
<dbReference type="EMBL" id="JBAMIC010000004">
    <property type="protein sequence ID" value="KAK7107276.1"/>
    <property type="molecule type" value="Genomic_DNA"/>
</dbReference>
<proteinExistence type="predicted"/>
<accession>A0AAN9BJ91</accession>
<dbReference type="GO" id="GO:0003676">
    <property type="term" value="F:nucleic acid binding"/>
    <property type="evidence" value="ECO:0007669"/>
    <property type="project" value="InterPro"/>
</dbReference>
<name>A0AAN9BJ91_9CAEN</name>
<dbReference type="InterPro" id="IPR012337">
    <property type="entry name" value="RNaseH-like_sf"/>
</dbReference>
<organism evidence="2 3">
    <name type="scientific">Littorina saxatilis</name>
    <dbReference type="NCBI Taxonomy" id="31220"/>
    <lineage>
        <taxon>Eukaryota</taxon>
        <taxon>Metazoa</taxon>
        <taxon>Spiralia</taxon>
        <taxon>Lophotrochozoa</taxon>
        <taxon>Mollusca</taxon>
        <taxon>Gastropoda</taxon>
        <taxon>Caenogastropoda</taxon>
        <taxon>Littorinimorpha</taxon>
        <taxon>Littorinoidea</taxon>
        <taxon>Littorinidae</taxon>
        <taxon>Littorina</taxon>
    </lineage>
</organism>
<evidence type="ECO:0008006" key="4">
    <source>
        <dbReference type="Google" id="ProtNLM"/>
    </source>
</evidence>
<feature type="region of interest" description="Disordered" evidence="1">
    <location>
        <begin position="245"/>
        <end position="264"/>
    </location>
</feature>